<evidence type="ECO:0000256" key="5">
    <source>
        <dbReference type="RuleBase" id="RU000492"/>
    </source>
</evidence>
<evidence type="ECO:0000256" key="4">
    <source>
        <dbReference type="ARBA" id="ARBA00022840"/>
    </source>
</evidence>
<dbReference type="Gene3D" id="3.40.50.300">
    <property type="entry name" value="P-loop containing nucleotide triphosphate hydrolases"/>
    <property type="match status" value="2"/>
</dbReference>
<evidence type="ECO:0000313" key="11">
    <source>
        <dbReference type="Proteomes" id="UP000694843"/>
    </source>
</evidence>
<evidence type="ECO:0000256" key="2">
    <source>
        <dbReference type="ARBA" id="ARBA00022801"/>
    </source>
</evidence>
<keyword evidence="2 5" id="KW-0378">Hydrolase</keyword>
<feature type="domain" description="Helicase ATP-binding" evidence="8">
    <location>
        <begin position="1"/>
        <end position="71"/>
    </location>
</feature>
<feature type="region of interest" description="Disordered" evidence="7">
    <location>
        <begin position="336"/>
        <end position="372"/>
    </location>
</feature>
<dbReference type="Proteomes" id="UP000711488">
    <property type="component" value="Unassembled WGS sequence"/>
</dbReference>
<proteinExistence type="inferred from homology"/>
<name>A0A6A0GYY4_HYAAZ</name>
<dbReference type="PROSITE" id="PS51192">
    <property type="entry name" value="HELICASE_ATP_BIND_1"/>
    <property type="match status" value="1"/>
</dbReference>
<organism evidence="10">
    <name type="scientific">Hyalella azteca</name>
    <name type="common">Amphipod</name>
    <dbReference type="NCBI Taxonomy" id="294128"/>
    <lineage>
        <taxon>Eukaryota</taxon>
        <taxon>Metazoa</taxon>
        <taxon>Ecdysozoa</taxon>
        <taxon>Arthropoda</taxon>
        <taxon>Crustacea</taxon>
        <taxon>Multicrustacea</taxon>
        <taxon>Malacostraca</taxon>
        <taxon>Eumalacostraca</taxon>
        <taxon>Peracarida</taxon>
        <taxon>Amphipoda</taxon>
        <taxon>Senticaudata</taxon>
        <taxon>Talitrida</taxon>
        <taxon>Talitroidea</taxon>
        <taxon>Hyalellidae</taxon>
        <taxon>Hyalella</taxon>
    </lineage>
</organism>
<evidence type="ECO:0000256" key="6">
    <source>
        <dbReference type="SAM" id="Coils"/>
    </source>
</evidence>
<dbReference type="InterPro" id="IPR001650">
    <property type="entry name" value="Helicase_C-like"/>
</dbReference>
<dbReference type="Pfam" id="PF00270">
    <property type="entry name" value="DEAD"/>
    <property type="match status" value="1"/>
</dbReference>
<keyword evidence="3 5" id="KW-0347">Helicase</keyword>
<evidence type="ECO:0000259" key="9">
    <source>
        <dbReference type="PROSITE" id="PS51194"/>
    </source>
</evidence>
<dbReference type="Proteomes" id="UP000694843">
    <property type="component" value="Unplaced"/>
</dbReference>
<evidence type="ECO:0000256" key="7">
    <source>
        <dbReference type="SAM" id="MobiDB-lite"/>
    </source>
</evidence>
<dbReference type="InterPro" id="IPR050079">
    <property type="entry name" value="DEAD_box_RNA_helicase"/>
</dbReference>
<dbReference type="GO" id="GO:0005524">
    <property type="term" value="F:ATP binding"/>
    <property type="evidence" value="ECO:0007669"/>
    <property type="project" value="UniProtKB-KW"/>
</dbReference>
<evidence type="ECO:0000313" key="12">
    <source>
        <dbReference type="RefSeq" id="XP_018028076.1"/>
    </source>
</evidence>
<dbReference type="Pfam" id="PF00271">
    <property type="entry name" value="Helicase_C"/>
    <property type="match status" value="1"/>
</dbReference>
<reference evidence="10" key="2">
    <citation type="journal article" date="2018" name="Environ. Sci. Technol.">
        <title>The Toxicogenome of Hyalella azteca: A Model for Sediment Ecotoxicology and Evolutionary Toxicology.</title>
        <authorList>
            <person name="Poynton H.C."/>
            <person name="Hasenbein S."/>
            <person name="Benoit J.B."/>
            <person name="Sepulveda M.S."/>
            <person name="Poelchau M.F."/>
            <person name="Hughes D.S.T."/>
            <person name="Murali S.C."/>
            <person name="Chen S."/>
            <person name="Glastad K.M."/>
            <person name="Goodisman M.A.D."/>
            <person name="Werren J.H."/>
            <person name="Vineis J.H."/>
            <person name="Bowen J.L."/>
            <person name="Friedrich M."/>
            <person name="Jones J."/>
            <person name="Robertson H.M."/>
            <person name="Feyereisen R."/>
            <person name="Mechler-Hickson A."/>
            <person name="Mathers N."/>
            <person name="Lee C.E."/>
            <person name="Colbourne J.K."/>
            <person name="Biales A."/>
            <person name="Johnston J.S."/>
            <person name="Wellborn G.A."/>
            <person name="Rosendale A.J."/>
            <person name="Cridge A.G."/>
            <person name="Munoz-Torres M.C."/>
            <person name="Bain P.A."/>
            <person name="Manny A.R."/>
            <person name="Major K.M."/>
            <person name="Lambert F.N."/>
            <person name="Vulpe C.D."/>
            <person name="Tuck P."/>
            <person name="Blalock B.J."/>
            <person name="Lin Y.Y."/>
            <person name="Smith M.E."/>
            <person name="Ochoa-Acuna H."/>
            <person name="Chen M.M."/>
            <person name="Childers C.P."/>
            <person name="Qu J."/>
            <person name="Dugan S."/>
            <person name="Lee S.L."/>
            <person name="Chao H."/>
            <person name="Dinh H."/>
            <person name="Han Y."/>
            <person name="Doddapaneni H."/>
            <person name="Worley K.C."/>
            <person name="Muzny D.M."/>
            <person name="Gibbs R.A."/>
            <person name="Richards S."/>
        </authorList>
    </citation>
    <scope>NUCLEOTIDE SEQUENCE</scope>
    <source>
        <strain evidence="10">HAZT.00-mixed</strain>
        <tissue evidence="10">Whole organism</tissue>
    </source>
</reference>
<feature type="domain" description="Helicase C-terminal" evidence="9">
    <location>
        <begin position="101"/>
        <end position="252"/>
    </location>
</feature>
<gene>
    <name evidence="12" type="primary">LOC108683284</name>
    <name evidence="10" type="ORF">HAZT_HAZT001289</name>
</gene>
<dbReference type="GO" id="GO:0005829">
    <property type="term" value="C:cytosol"/>
    <property type="evidence" value="ECO:0007669"/>
    <property type="project" value="TreeGrafter"/>
</dbReference>
<dbReference type="KEGG" id="hazt:108683284"/>
<sequence>MSRCGSGCTLQHVEVLILDEADRILDNFFQDQMQLIIKNCSPKRQTLLFSATMTTEVKQIASAALAEPVKIFINSNTKVAQNLRQEYIAMSDGSYTARNAVLVYLLVHVFTNNSIVFLPSKDLCHRLYVTLRLCGLAVAELHSKLSQSCRLHNLALFSSGKVRVLLATDLAARGLDIQGVDNVINYKLSSSYAMYVHRVGRTARAGRDGLAISLVPDSEYKHLKAIRKMSQTVVYLRKIDLQAVQVWQERLETLYAATQQILVAESENAKEKEITTIKDRLEKIEEKRRKHEEKMKEHKKYAELKDEIIQTKKISSVAAAAGMTIKGYLMHKRLETLDMSNSQKKRQDLKEERRKDPTLRRKKFKKKKRPDF</sequence>
<accession>A0A6A0GYY4</accession>
<dbReference type="GeneID" id="108683284"/>
<keyword evidence="11" id="KW-1185">Reference proteome</keyword>
<feature type="compositionally biased region" description="Basic residues" evidence="7">
    <location>
        <begin position="360"/>
        <end position="372"/>
    </location>
</feature>
<dbReference type="PANTHER" id="PTHR47959">
    <property type="entry name" value="ATP-DEPENDENT RNA HELICASE RHLE-RELATED"/>
    <property type="match status" value="1"/>
</dbReference>
<dbReference type="GO" id="GO:0016787">
    <property type="term" value="F:hydrolase activity"/>
    <property type="evidence" value="ECO:0007669"/>
    <property type="project" value="UniProtKB-KW"/>
</dbReference>
<dbReference type="PANTHER" id="PTHR47959:SF1">
    <property type="entry name" value="ATP-DEPENDENT RNA HELICASE DBPA"/>
    <property type="match status" value="1"/>
</dbReference>
<dbReference type="InterPro" id="IPR027417">
    <property type="entry name" value="P-loop_NTPase"/>
</dbReference>
<dbReference type="AlphaFoldDB" id="A0A6A0GYY4"/>
<keyword evidence="4 5" id="KW-0067">ATP-binding</keyword>
<dbReference type="RefSeq" id="XP_018028076.1">
    <property type="nucleotide sequence ID" value="XM_018172587.2"/>
</dbReference>
<reference evidence="10" key="3">
    <citation type="submission" date="2019-06" db="EMBL/GenBank/DDBJ databases">
        <authorList>
            <person name="Poynton C."/>
            <person name="Hasenbein S."/>
            <person name="Benoit J.B."/>
            <person name="Sepulveda M.S."/>
            <person name="Poelchau M.F."/>
            <person name="Murali S.C."/>
            <person name="Chen S."/>
            <person name="Glastad K.M."/>
            <person name="Werren J.H."/>
            <person name="Vineis J.H."/>
            <person name="Bowen J.L."/>
            <person name="Friedrich M."/>
            <person name="Jones J."/>
            <person name="Robertson H.M."/>
            <person name="Feyereisen R."/>
            <person name="Mechler-Hickson A."/>
            <person name="Mathers N."/>
            <person name="Lee C.E."/>
            <person name="Colbourne J.K."/>
            <person name="Biales A."/>
            <person name="Johnston J.S."/>
            <person name="Wellborn G.A."/>
            <person name="Rosendale A.J."/>
            <person name="Cridge A.G."/>
            <person name="Munoz-Torres M.C."/>
            <person name="Bain P.A."/>
            <person name="Manny A.R."/>
            <person name="Major K.M."/>
            <person name="Lambert F.N."/>
            <person name="Vulpe C.D."/>
            <person name="Tuck P."/>
            <person name="Blalock B.J."/>
            <person name="Lin Y.-Y."/>
            <person name="Smith M.E."/>
            <person name="Ochoa-Acuna H."/>
            <person name="Chen M.-J.M."/>
            <person name="Childers C.P."/>
            <person name="Qu J."/>
            <person name="Dugan S."/>
            <person name="Lee S.L."/>
            <person name="Chao H."/>
            <person name="Dinh H."/>
            <person name="Han Y."/>
            <person name="Doddapaneni H."/>
            <person name="Worley K.C."/>
            <person name="Muzny D.M."/>
            <person name="Gibbs R.A."/>
            <person name="Richards S."/>
        </authorList>
    </citation>
    <scope>NUCLEOTIDE SEQUENCE</scope>
    <source>
        <strain evidence="10">HAZT.00-mixed</strain>
        <tissue evidence="10">Whole organism</tissue>
    </source>
</reference>
<dbReference type="EMBL" id="JQDR03011116">
    <property type="protein sequence ID" value="KAA0193247.1"/>
    <property type="molecule type" value="Genomic_DNA"/>
</dbReference>
<feature type="coiled-coil region" evidence="6">
    <location>
        <begin position="267"/>
        <end position="304"/>
    </location>
</feature>
<dbReference type="GO" id="GO:0003724">
    <property type="term" value="F:RNA helicase activity"/>
    <property type="evidence" value="ECO:0007669"/>
    <property type="project" value="TreeGrafter"/>
</dbReference>
<evidence type="ECO:0000313" key="10">
    <source>
        <dbReference type="EMBL" id="KAA0193247.1"/>
    </source>
</evidence>
<evidence type="ECO:0000259" key="8">
    <source>
        <dbReference type="PROSITE" id="PS51192"/>
    </source>
</evidence>
<dbReference type="InterPro" id="IPR000629">
    <property type="entry name" value="RNA-helicase_DEAD-box_CS"/>
</dbReference>
<keyword evidence="1 5" id="KW-0547">Nucleotide-binding</keyword>
<dbReference type="OrthoDB" id="10259843at2759"/>
<feature type="compositionally biased region" description="Basic and acidic residues" evidence="7">
    <location>
        <begin position="345"/>
        <end position="359"/>
    </location>
</feature>
<dbReference type="SMART" id="SM00490">
    <property type="entry name" value="HELICc"/>
    <property type="match status" value="1"/>
</dbReference>
<dbReference type="CDD" id="cd18787">
    <property type="entry name" value="SF2_C_DEAD"/>
    <property type="match status" value="1"/>
</dbReference>
<dbReference type="PROSITE" id="PS51194">
    <property type="entry name" value="HELICASE_CTER"/>
    <property type="match status" value="1"/>
</dbReference>
<evidence type="ECO:0000256" key="3">
    <source>
        <dbReference type="ARBA" id="ARBA00022806"/>
    </source>
</evidence>
<dbReference type="InterPro" id="IPR011545">
    <property type="entry name" value="DEAD/DEAH_box_helicase_dom"/>
</dbReference>
<dbReference type="OMA" id="QEYIAMS"/>
<dbReference type="PROSITE" id="PS00039">
    <property type="entry name" value="DEAD_ATP_HELICASE"/>
    <property type="match status" value="1"/>
</dbReference>
<reference evidence="10" key="1">
    <citation type="submission" date="2014-08" db="EMBL/GenBank/DDBJ databases">
        <authorList>
            <person name="Murali S."/>
            <person name="Richards S."/>
            <person name="Bandaranaike D."/>
            <person name="Bellair M."/>
            <person name="Blankenburg K."/>
            <person name="Chao H."/>
            <person name="Dinh H."/>
            <person name="Doddapaneni H."/>
            <person name="Dugan-Rocha S."/>
            <person name="Elkadiri S."/>
            <person name="Gnanaolivu R."/>
            <person name="Hughes D."/>
            <person name="Lee S."/>
            <person name="Li M."/>
            <person name="Ming W."/>
            <person name="Munidasa M."/>
            <person name="Muniz J."/>
            <person name="Nguyen L."/>
            <person name="Osuji N."/>
            <person name="Pu L.-L."/>
            <person name="Puazo M."/>
            <person name="Skinner E."/>
            <person name="Qu C."/>
            <person name="Quiroz J."/>
            <person name="Raj R."/>
            <person name="Weissenberger G."/>
            <person name="Xin Y."/>
            <person name="Zou X."/>
            <person name="Han Y."/>
            <person name="Worley K."/>
            <person name="Muzny D."/>
            <person name="Gibbs R."/>
        </authorList>
    </citation>
    <scope>NUCLEOTIDE SEQUENCE</scope>
    <source>
        <strain evidence="10">HAZT.00-mixed</strain>
        <tissue evidence="10">Whole organism</tissue>
    </source>
</reference>
<evidence type="ECO:0000256" key="1">
    <source>
        <dbReference type="ARBA" id="ARBA00022741"/>
    </source>
</evidence>
<reference evidence="12" key="4">
    <citation type="submission" date="2025-04" db="UniProtKB">
        <authorList>
            <consortium name="RefSeq"/>
        </authorList>
    </citation>
    <scope>IDENTIFICATION</scope>
    <source>
        <tissue evidence="12">Whole organism</tissue>
    </source>
</reference>
<protein>
    <submittedName>
        <fullName evidence="12">Probable ATP-dependent RNA helicase DDX27</fullName>
    </submittedName>
</protein>
<keyword evidence="6" id="KW-0175">Coiled coil</keyword>
<comment type="similarity">
    <text evidence="5">Belongs to the DEAD box helicase family.</text>
</comment>
<dbReference type="SUPFAM" id="SSF52540">
    <property type="entry name" value="P-loop containing nucleoside triphosphate hydrolases"/>
    <property type="match status" value="1"/>
</dbReference>
<dbReference type="InterPro" id="IPR014001">
    <property type="entry name" value="Helicase_ATP-bd"/>
</dbReference>
<dbReference type="GO" id="GO:0003676">
    <property type="term" value="F:nucleic acid binding"/>
    <property type="evidence" value="ECO:0007669"/>
    <property type="project" value="InterPro"/>
</dbReference>